<dbReference type="Proteomes" id="UP000719766">
    <property type="component" value="Unassembled WGS sequence"/>
</dbReference>
<keyword evidence="3" id="KW-1185">Reference proteome</keyword>
<feature type="non-terminal residue" evidence="2">
    <location>
        <position position="1"/>
    </location>
</feature>
<evidence type="ECO:0000313" key="2">
    <source>
        <dbReference type="EMBL" id="KAG1799195.1"/>
    </source>
</evidence>
<name>A0A9P7DNC7_9AGAM</name>
<dbReference type="GeneID" id="64590027"/>
<feature type="non-terminal residue" evidence="2">
    <location>
        <position position="54"/>
    </location>
</feature>
<sequence>RYRPRNLIFYGINPGSKELDANQLQLFMKNYVDDLLRLYDEGVMLKTQKYPSGK</sequence>
<protein>
    <submittedName>
        <fullName evidence="2">Uncharacterized protein</fullName>
    </submittedName>
</protein>
<reference evidence="2" key="1">
    <citation type="journal article" date="2020" name="New Phytol.">
        <title>Comparative genomics reveals dynamic genome evolution in host specialist ectomycorrhizal fungi.</title>
        <authorList>
            <person name="Lofgren L.A."/>
            <person name="Nguyen N.H."/>
            <person name="Vilgalys R."/>
            <person name="Ruytinx J."/>
            <person name="Liao H.L."/>
            <person name="Branco S."/>
            <person name="Kuo A."/>
            <person name="LaButti K."/>
            <person name="Lipzen A."/>
            <person name="Andreopoulos W."/>
            <person name="Pangilinan J."/>
            <person name="Riley R."/>
            <person name="Hundley H."/>
            <person name="Na H."/>
            <person name="Barry K."/>
            <person name="Grigoriev I.V."/>
            <person name="Stajich J.E."/>
            <person name="Kennedy P.G."/>
        </authorList>
    </citation>
    <scope>NUCLEOTIDE SEQUENCE</scope>
    <source>
        <strain evidence="2">S12</strain>
    </source>
</reference>
<comment type="caution">
    <text evidence="2">The sequence shown here is derived from an EMBL/GenBank/DDBJ whole genome shotgun (WGS) entry which is preliminary data.</text>
</comment>
<organism evidence="2 3">
    <name type="scientific">Suillus plorans</name>
    <dbReference type="NCBI Taxonomy" id="116603"/>
    <lineage>
        <taxon>Eukaryota</taxon>
        <taxon>Fungi</taxon>
        <taxon>Dikarya</taxon>
        <taxon>Basidiomycota</taxon>
        <taxon>Agaricomycotina</taxon>
        <taxon>Agaricomycetes</taxon>
        <taxon>Agaricomycetidae</taxon>
        <taxon>Boletales</taxon>
        <taxon>Suillineae</taxon>
        <taxon>Suillaceae</taxon>
        <taxon>Suillus</taxon>
    </lineage>
</organism>
<proteinExistence type="predicted"/>
<accession>A0A9P7DNC7</accession>
<dbReference type="EMBL" id="JABBWE010000044">
    <property type="protein sequence ID" value="KAG1791146.1"/>
    <property type="molecule type" value="Genomic_DNA"/>
</dbReference>
<evidence type="ECO:0000313" key="3">
    <source>
        <dbReference type="Proteomes" id="UP000719766"/>
    </source>
</evidence>
<evidence type="ECO:0000313" key="1">
    <source>
        <dbReference type="EMBL" id="KAG1791146.1"/>
    </source>
</evidence>
<dbReference type="OrthoDB" id="3234349at2759"/>
<dbReference type="RefSeq" id="XP_041158031.1">
    <property type="nucleotide sequence ID" value="XM_041296263.1"/>
</dbReference>
<gene>
    <name evidence="1" type="ORF">HD556DRAFT_1195164</name>
    <name evidence="2" type="ORF">HD556DRAFT_1206396</name>
</gene>
<dbReference type="AlphaFoldDB" id="A0A9P7DNC7"/>
<dbReference type="EMBL" id="JABBWE010000011">
    <property type="protein sequence ID" value="KAG1799195.1"/>
    <property type="molecule type" value="Genomic_DNA"/>
</dbReference>